<evidence type="ECO:0000313" key="2">
    <source>
        <dbReference type="Proteomes" id="UP000008207"/>
    </source>
</evidence>
<sequence length="52" mass="5053">MRATDLPAILAAHLALLALLAGAVAGAAALRPARAVPVAPNGSGIILLERGS</sequence>
<protein>
    <submittedName>
        <fullName evidence="1">Uncharacterized protein</fullName>
    </submittedName>
</protein>
<dbReference type="HOGENOM" id="CLU_3081702_0_0_5"/>
<keyword evidence="2" id="KW-1185">Reference proteome</keyword>
<organism evidence="1 2">
    <name type="scientific">Methylobacterium nodulans (strain LMG 21967 / CNCM I-2342 / ORS 2060)</name>
    <dbReference type="NCBI Taxonomy" id="460265"/>
    <lineage>
        <taxon>Bacteria</taxon>
        <taxon>Pseudomonadati</taxon>
        <taxon>Pseudomonadota</taxon>
        <taxon>Alphaproteobacteria</taxon>
        <taxon>Hyphomicrobiales</taxon>
        <taxon>Methylobacteriaceae</taxon>
        <taxon>Methylobacterium</taxon>
    </lineage>
</organism>
<dbReference type="EMBL" id="CP001349">
    <property type="protein sequence ID" value="ACL58482.1"/>
    <property type="molecule type" value="Genomic_DNA"/>
</dbReference>
<dbReference type="STRING" id="460265.Mnod_3573"/>
<dbReference type="RefSeq" id="WP_015930139.1">
    <property type="nucleotide sequence ID" value="NC_011894.1"/>
</dbReference>
<gene>
    <name evidence="1" type="ordered locus">Mnod_3573</name>
</gene>
<dbReference type="KEGG" id="mno:Mnod_3573"/>
<name>B8INW6_METNO</name>
<accession>B8INW6</accession>
<reference evidence="1 2" key="1">
    <citation type="submission" date="2009-01" db="EMBL/GenBank/DDBJ databases">
        <title>Complete sequence of chromosome of Methylobacterium nodulans ORS 2060.</title>
        <authorList>
            <consortium name="US DOE Joint Genome Institute"/>
            <person name="Lucas S."/>
            <person name="Copeland A."/>
            <person name="Lapidus A."/>
            <person name="Glavina del Rio T."/>
            <person name="Dalin E."/>
            <person name="Tice H."/>
            <person name="Bruce D."/>
            <person name="Goodwin L."/>
            <person name="Pitluck S."/>
            <person name="Sims D."/>
            <person name="Brettin T."/>
            <person name="Detter J.C."/>
            <person name="Han C."/>
            <person name="Larimer F."/>
            <person name="Land M."/>
            <person name="Hauser L."/>
            <person name="Kyrpides N."/>
            <person name="Ivanova N."/>
            <person name="Marx C.J."/>
            <person name="Richardson P."/>
        </authorList>
    </citation>
    <scope>NUCLEOTIDE SEQUENCE [LARGE SCALE GENOMIC DNA]</scope>
    <source>
        <strain evidence="2">LMG 21967 / CNCM I-2342 / ORS 2060</strain>
    </source>
</reference>
<dbReference type="Proteomes" id="UP000008207">
    <property type="component" value="Chromosome"/>
</dbReference>
<proteinExistence type="predicted"/>
<evidence type="ECO:0000313" key="1">
    <source>
        <dbReference type="EMBL" id="ACL58482.1"/>
    </source>
</evidence>
<dbReference type="AlphaFoldDB" id="B8INW6"/>